<feature type="transmembrane region" description="Helical" evidence="1">
    <location>
        <begin position="108"/>
        <end position="126"/>
    </location>
</feature>
<evidence type="ECO:0000256" key="1">
    <source>
        <dbReference type="SAM" id="Phobius"/>
    </source>
</evidence>
<organism evidence="2 3">
    <name type="scientific">Crocosphaera chwakensis CCY0110</name>
    <dbReference type="NCBI Taxonomy" id="391612"/>
    <lineage>
        <taxon>Bacteria</taxon>
        <taxon>Bacillati</taxon>
        <taxon>Cyanobacteriota</taxon>
        <taxon>Cyanophyceae</taxon>
        <taxon>Oscillatoriophycideae</taxon>
        <taxon>Chroococcales</taxon>
        <taxon>Aphanothecaceae</taxon>
        <taxon>Crocosphaera</taxon>
        <taxon>Crocosphaera chwakensis</taxon>
    </lineage>
</organism>
<dbReference type="eggNOG" id="ENOG5030Q9Y">
    <property type="taxonomic scope" value="Bacteria"/>
</dbReference>
<accession>A3ING4</accession>
<name>A3ING4_9CHRO</name>
<feature type="transmembrane region" description="Helical" evidence="1">
    <location>
        <begin position="39"/>
        <end position="62"/>
    </location>
</feature>
<feature type="transmembrane region" description="Helical" evidence="1">
    <location>
        <begin position="6"/>
        <end position="27"/>
    </location>
</feature>
<sequence>MTLIIERIIASFLMITGLSYLLQSLVWKDLVKELLTKQTWLISWSLLFLPWGLIVVFGHNLWTTNWTVMITMVGWLVTIKCILYLLVPGWANFVKNWSDEFLQRYIKIAGIVETILGGGLLFLSFAQ</sequence>
<feature type="transmembrane region" description="Helical" evidence="1">
    <location>
        <begin position="68"/>
        <end position="87"/>
    </location>
</feature>
<comment type="caution">
    <text evidence="2">The sequence shown here is derived from an EMBL/GenBank/DDBJ whole genome shotgun (WGS) entry which is preliminary data.</text>
</comment>
<dbReference type="OrthoDB" id="2915162at2"/>
<keyword evidence="1" id="KW-0472">Membrane</keyword>
<proteinExistence type="predicted"/>
<evidence type="ECO:0000313" key="3">
    <source>
        <dbReference type="Proteomes" id="UP000003781"/>
    </source>
</evidence>
<keyword evidence="1" id="KW-0812">Transmembrane</keyword>
<dbReference type="EMBL" id="AAXW01000010">
    <property type="protein sequence ID" value="EAZ91862.1"/>
    <property type="molecule type" value="Genomic_DNA"/>
</dbReference>
<keyword evidence="3" id="KW-1185">Reference proteome</keyword>
<dbReference type="Proteomes" id="UP000003781">
    <property type="component" value="Unassembled WGS sequence"/>
</dbReference>
<dbReference type="AlphaFoldDB" id="A3ING4"/>
<evidence type="ECO:0000313" key="2">
    <source>
        <dbReference type="EMBL" id="EAZ91862.1"/>
    </source>
</evidence>
<gene>
    <name evidence="2" type="ORF">CY0110_29344</name>
</gene>
<dbReference type="RefSeq" id="WP_008274932.1">
    <property type="nucleotide sequence ID" value="NZ_AAXW01000010.1"/>
</dbReference>
<protein>
    <submittedName>
        <fullName evidence="2">Uncharacterized protein</fullName>
    </submittedName>
</protein>
<reference evidence="2 3" key="1">
    <citation type="submission" date="2007-03" db="EMBL/GenBank/DDBJ databases">
        <authorList>
            <person name="Stal L."/>
            <person name="Ferriera S."/>
            <person name="Johnson J."/>
            <person name="Kravitz S."/>
            <person name="Beeson K."/>
            <person name="Sutton G."/>
            <person name="Rogers Y.-H."/>
            <person name="Friedman R."/>
            <person name="Frazier M."/>
            <person name="Venter J.C."/>
        </authorList>
    </citation>
    <scope>NUCLEOTIDE SEQUENCE [LARGE SCALE GENOMIC DNA]</scope>
    <source>
        <strain evidence="2 3">CCY0110</strain>
    </source>
</reference>
<keyword evidence="1" id="KW-1133">Transmembrane helix</keyword>